<dbReference type="InterPro" id="IPR018060">
    <property type="entry name" value="HTH_AraC"/>
</dbReference>
<dbReference type="PANTHER" id="PTHR43280:SF34">
    <property type="entry name" value="ARAC-FAMILY TRANSCRIPTIONAL REGULATOR"/>
    <property type="match status" value="1"/>
</dbReference>
<dbReference type="SMART" id="SM00342">
    <property type="entry name" value="HTH_ARAC"/>
    <property type="match status" value="1"/>
</dbReference>
<dbReference type="InterPro" id="IPR011051">
    <property type="entry name" value="RmlC_Cupin_sf"/>
</dbReference>
<reference evidence="6" key="1">
    <citation type="submission" date="2016-11" db="EMBL/GenBank/DDBJ databases">
        <authorList>
            <person name="Varghese N."/>
            <person name="Submissions S."/>
        </authorList>
    </citation>
    <scope>NUCLEOTIDE SEQUENCE [LARGE SCALE GENOMIC DNA]</scope>
    <source>
        <strain evidence="6">DSM 3071</strain>
    </source>
</reference>
<feature type="domain" description="HTH araC/xylS-type" evidence="4">
    <location>
        <begin position="200"/>
        <end position="297"/>
    </location>
</feature>
<evidence type="ECO:0000256" key="2">
    <source>
        <dbReference type="ARBA" id="ARBA00023125"/>
    </source>
</evidence>
<dbReference type="GeneID" id="89510004"/>
<dbReference type="RefSeq" id="WP_073387066.1">
    <property type="nucleotide sequence ID" value="NZ_FQXK01000013.1"/>
</dbReference>
<dbReference type="OrthoDB" id="9782503at2"/>
<dbReference type="InterPro" id="IPR014710">
    <property type="entry name" value="RmlC-like_jellyroll"/>
</dbReference>
<evidence type="ECO:0000313" key="6">
    <source>
        <dbReference type="Proteomes" id="UP000184278"/>
    </source>
</evidence>
<dbReference type="Proteomes" id="UP000184278">
    <property type="component" value="Unassembled WGS sequence"/>
</dbReference>
<keyword evidence="3" id="KW-0804">Transcription</keyword>
<keyword evidence="2 5" id="KW-0238">DNA-binding</keyword>
<dbReference type="Pfam" id="PF12833">
    <property type="entry name" value="HTH_18"/>
    <property type="match status" value="1"/>
</dbReference>
<keyword evidence="6" id="KW-1185">Reference proteome</keyword>
<dbReference type="PROSITE" id="PS01124">
    <property type="entry name" value="HTH_ARAC_FAMILY_2"/>
    <property type="match status" value="1"/>
</dbReference>
<sequence>MRRELRSDFTTRQTMLSDLFELYYYSDVTIKPVEMHSHDYYEFYIFLEGDIAMEIENVAEPNIKLVPGDIVVFPPGVRHHAIARRSAPKNKGKEQNPTPYRRFVFWINDKYLKELVSISPDYAYLIEEAQKGKFIHHLESALFGQVQSKAITVLEEISTVHYGHDAFLRIYSSELLLTLTRYVYESEHKISVPENTDMMGQLITYIDEHLTDTLSLDILAEKLFVSKSYIVHEFKNRLGLSVHQYIVKKRLAGCRDQMLSGIPISQAYITYGFNDYSNFYKAFRKEYGYSPREYVDIHTMPG</sequence>
<dbReference type="SUPFAM" id="SSF46689">
    <property type="entry name" value="Homeodomain-like"/>
    <property type="match status" value="2"/>
</dbReference>
<dbReference type="Gene3D" id="2.60.120.10">
    <property type="entry name" value="Jelly Rolls"/>
    <property type="match status" value="1"/>
</dbReference>
<keyword evidence="1" id="KW-0805">Transcription regulation</keyword>
<organism evidence="5 6">
    <name type="scientific">Butyrivibrio fibrisolvens DSM 3071</name>
    <dbReference type="NCBI Taxonomy" id="1121131"/>
    <lineage>
        <taxon>Bacteria</taxon>
        <taxon>Bacillati</taxon>
        <taxon>Bacillota</taxon>
        <taxon>Clostridia</taxon>
        <taxon>Lachnospirales</taxon>
        <taxon>Lachnospiraceae</taxon>
        <taxon>Butyrivibrio</taxon>
    </lineage>
</organism>
<evidence type="ECO:0000259" key="4">
    <source>
        <dbReference type="PROSITE" id="PS01124"/>
    </source>
</evidence>
<dbReference type="AlphaFoldDB" id="A0A1M5YUU4"/>
<protein>
    <submittedName>
        <fullName evidence="5">AraC-type DNA-binding protein</fullName>
    </submittedName>
</protein>
<dbReference type="SUPFAM" id="SSF51182">
    <property type="entry name" value="RmlC-like cupins"/>
    <property type="match status" value="1"/>
</dbReference>
<dbReference type="PANTHER" id="PTHR43280">
    <property type="entry name" value="ARAC-FAMILY TRANSCRIPTIONAL REGULATOR"/>
    <property type="match status" value="1"/>
</dbReference>
<accession>A0A1M5YUU4</accession>
<dbReference type="Gene3D" id="1.10.10.60">
    <property type="entry name" value="Homeodomain-like"/>
    <property type="match status" value="2"/>
</dbReference>
<dbReference type="STRING" id="1121131.SAMN02745229_01744"/>
<dbReference type="GO" id="GO:0043565">
    <property type="term" value="F:sequence-specific DNA binding"/>
    <property type="evidence" value="ECO:0007669"/>
    <property type="project" value="InterPro"/>
</dbReference>
<dbReference type="EMBL" id="FQXK01000013">
    <property type="protein sequence ID" value="SHI15785.1"/>
    <property type="molecule type" value="Genomic_DNA"/>
</dbReference>
<evidence type="ECO:0000313" key="5">
    <source>
        <dbReference type="EMBL" id="SHI15785.1"/>
    </source>
</evidence>
<dbReference type="InterPro" id="IPR009057">
    <property type="entry name" value="Homeodomain-like_sf"/>
</dbReference>
<evidence type="ECO:0000256" key="1">
    <source>
        <dbReference type="ARBA" id="ARBA00023015"/>
    </source>
</evidence>
<dbReference type="GO" id="GO:0003700">
    <property type="term" value="F:DNA-binding transcription factor activity"/>
    <property type="evidence" value="ECO:0007669"/>
    <property type="project" value="InterPro"/>
</dbReference>
<evidence type="ECO:0000256" key="3">
    <source>
        <dbReference type="ARBA" id="ARBA00023163"/>
    </source>
</evidence>
<proteinExistence type="predicted"/>
<gene>
    <name evidence="5" type="ORF">SAMN02745229_01744</name>
</gene>
<dbReference type="InterPro" id="IPR013096">
    <property type="entry name" value="Cupin_2"/>
</dbReference>
<dbReference type="Pfam" id="PF07883">
    <property type="entry name" value="Cupin_2"/>
    <property type="match status" value="1"/>
</dbReference>
<name>A0A1M5YUU4_BUTFI</name>